<dbReference type="AlphaFoldDB" id="A0A6P6W476"/>
<dbReference type="GeneID" id="113729217"/>
<evidence type="ECO:0008006" key="3">
    <source>
        <dbReference type="Google" id="ProtNLM"/>
    </source>
</evidence>
<dbReference type="OrthoDB" id="1936608at2759"/>
<sequence length="227" mass="26794">MREHRISGLKIAPESPTLSHLFFAYDTLIFCRASKEEVGKVKQLLEIYGEESGQRINTEKSFVLFSKNTEESSIEKILNALGGMKQVRQSKYLVLPMIIGRSKKHVFKYIREKVNSRINGWKEKLLSQAELIWKASPIQWDGLLEFRKSFWLWWNNLMEAKERGAGREHICLVVSILWQIWKSRNRTQFNREEACQGRTVLKVVNEWNEYDSAQQTDKEVKIEEREQ</sequence>
<protein>
    <recommendedName>
        <fullName evidence="3">Reverse transcriptase domain-containing protein</fullName>
    </recommendedName>
</protein>
<proteinExistence type="predicted"/>
<accession>A0A6P6W476</accession>
<gene>
    <name evidence="2" type="primary">LOC113729217</name>
</gene>
<dbReference type="Proteomes" id="UP001652660">
    <property type="component" value="Chromosome 2e"/>
</dbReference>
<reference evidence="1" key="1">
    <citation type="journal article" date="2025" name="Foods">
        <title>Unveiling the Microbial Signatures of Arabica Coffee Cherries: Insights into Ripeness Specific Diversity, Functional Traits, and Implications for Quality and Safety.</title>
        <authorList>
            <consortium name="RefSeq"/>
            <person name="Tenea G.N."/>
            <person name="Cifuentes V."/>
            <person name="Reyes P."/>
            <person name="Cevallos-Vallejos M."/>
        </authorList>
    </citation>
    <scope>NUCLEOTIDE SEQUENCE [LARGE SCALE GENOMIC DNA]</scope>
</reference>
<evidence type="ECO:0000313" key="2">
    <source>
        <dbReference type="RefSeq" id="XP_027109341.1"/>
    </source>
</evidence>
<organism evidence="1 2">
    <name type="scientific">Coffea arabica</name>
    <name type="common">Arabian coffee</name>
    <dbReference type="NCBI Taxonomy" id="13443"/>
    <lineage>
        <taxon>Eukaryota</taxon>
        <taxon>Viridiplantae</taxon>
        <taxon>Streptophyta</taxon>
        <taxon>Embryophyta</taxon>
        <taxon>Tracheophyta</taxon>
        <taxon>Spermatophyta</taxon>
        <taxon>Magnoliopsida</taxon>
        <taxon>eudicotyledons</taxon>
        <taxon>Gunneridae</taxon>
        <taxon>Pentapetalae</taxon>
        <taxon>asterids</taxon>
        <taxon>lamiids</taxon>
        <taxon>Gentianales</taxon>
        <taxon>Rubiaceae</taxon>
        <taxon>Ixoroideae</taxon>
        <taxon>Gardenieae complex</taxon>
        <taxon>Bertiereae - Coffeeae clade</taxon>
        <taxon>Coffeeae</taxon>
        <taxon>Coffea</taxon>
    </lineage>
</organism>
<evidence type="ECO:0000313" key="1">
    <source>
        <dbReference type="Proteomes" id="UP001652660"/>
    </source>
</evidence>
<dbReference type="RefSeq" id="XP_027109341.1">
    <property type="nucleotide sequence ID" value="XM_027253540.1"/>
</dbReference>
<dbReference type="PANTHER" id="PTHR33116">
    <property type="entry name" value="REVERSE TRANSCRIPTASE ZINC-BINDING DOMAIN-CONTAINING PROTEIN-RELATED-RELATED"/>
    <property type="match status" value="1"/>
</dbReference>
<reference evidence="2" key="2">
    <citation type="submission" date="2025-08" db="UniProtKB">
        <authorList>
            <consortium name="RefSeq"/>
        </authorList>
    </citation>
    <scope>IDENTIFICATION</scope>
    <source>
        <tissue evidence="2">Leaves</tissue>
    </source>
</reference>
<keyword evidence="1" id="KW-1185">Reference proteome</keyword>
<name>A0A6P6W476_COFAR</name>
<dbReference type="PANTHER" id="PTHR33116:SF86">
    <property type="entry name" value="REVERSE TRANSCRIPTASE DOMAIN-CONTAINING PROTEIN"/>
    <property type="match status" value="1"/>
</dbReference>